<keyword evidence="8 11" id="KW-0975">Bacterial flagellum</keyword>
<evidence type="ECO:0000313" key="13">
    <source>
        <dbReference type="EMBL" id="SHH19487.1"/>
    </source>
</evidence>
<keyword evidence="13" id="KW-0966">Cell projection</keyword>
<feature type="chain" id="PRO_5009913315" description="Flagellar L-ring protein" evidence="12">
    <location>
        <begin position="20"/>
        <end position="222"/>
    </location>
</feature>
<comment type="subcellular location">
    <subcellularLocation>
        <location evidence="11">Cell outer membrane</location>
        <topology evidence="11">Lipid-anchor</topology>
    </subcellularLocation>
    <subcellularLocation>
        <location evidence="11">Bacterial flagellum basal body</location>
    </subcellularLocation>
    <subcellularLocation>
        <location evidence="2">Membrane</location>
        <topology evidence="2">Lipid-anchor</topology>
    </subcellularLocation>
</comment>
<dbReference type="Proteomes" id="UP000184268">
    <property type="component" value="Unassembled WGS sequence"/>
</dbReference>
<evidence type="ECO:0000256" key="3">
    <source>
        <dbReference type="ARBA" id="ARBA00006929"/>
    </source>
</evidence>
<feature type="signal peptide" evidence="12">
    <location>
        <begin position="1"/>
        <end position="19"/>
    </location>
</feature>
<evidence type="ECO:0000256" key="5">
    <source>
        <dbReference type="ARBA" id="ARBA00022729"/>
    </source>
</evidence>
<dbReference type="InterPro" id="IPR000527">
    <property type="entry name" value="Flag_Lring"/>
</dbReference>
<keyword evidence="5 11" id="KW-0732">Signal</keyword>
<gene>
    <name evidence="11" type="primary">flgH</name>
    <name evidence="13" type="ORF">SAMN02745129_1427</name>
</gene>
<dbReference type="EMBL" id="FQXG01000002">
    <property type="protein sequence ID" value="SHH19487.1"/>
    <property type="molecule type" value="Genomic_DNA"/>
</dbReference>
<dbReference type="AlphaFoldDB" id="A0A1M5QZ81"/>
<organism evidence="13 14">
    <name type="scientific">Ferrimonas marina</name>
    <dbReference type="NCBI Taxonomy" id="299255"/>
    <lineage>
        <taxon>Bacteria</taxon>
        <taxon>Pseudomonadati</taxon>
        <taxon>Pseudomonadota</taxon>
        <taxon>Gammaproteobacteria</taxon>
        <taxon>Alteromonadales</taxon>
        <taxon>Ferrimonadaceae</taxon>
        <taxon>Ferrimonas</taxon>
    </lineage>
</organism>
<comment type="similarity">
    <text evidence="3 11">Belongs to the FlgH family.</text>
</comment>
<dbReference type="GO" id="GO:0071973">
    <property type="term" value="P:bacterial-type flagellum-dependent cell motility"/>
    <property type="evidence" value="ECO:0007669"/>
    <property type="project" value="InterPro"/>
</dbReference>
<evidence type="ECO:0000256" key="7">
    <source>
        <dbReference type="ARBA" id="ARBA00023139"/>
    </source>
</evidence>
<dbReference type="PRINTS" id="PR01008">
    <property type="entry name" value="FLGLRINGFLGH"/>
</dbReference>
<keyword evidence="13" id="KW-0969">Cilium</keyword>
<dbReference type="PROSITE" id="PS51257">
    <property type="entry name" value="PROKAR_LIPOPROTEIN"/>
    <property type="match status" value="1"/>
</dbReference>
<evidence type="ECO:0000256" key="9">
    <source>
        <dbReference type="ARBA" id="ARBA00023237"/>
    </source>
</evidence>
<protein>
    <recommendedName>
        <fullName evidence="11">Flagellar L-ring protein</fullName>
    </recommendedName>
    <alternativeName>
        <fullName evidence="11">Basal body L-ring protein</fullName>
    </alternativeName>
</protein>
<comment type="subunit">
    <text evidence="4 11">The basal body constitutes a major portion of the flagellar organelle and consists of four rings (L,P,S, and M) mounted on a central rod.</text>
</comment>
<evidence type="ECO:0000256" key="8">
    <source>
        <dbReference type="ARBA" id="ARBA00023143"/>
    </source>
</evidence>
<dbReference type="OrthoDB" id="9789463at2"/>
<comment type="function">
    <text evidence="1 11">Assembles around the rod to form the L-ring and probably protects the motor/basal body from shearing forces during rotation.</text>
</comment>
<dbReference type="RefSeq" id="WP_067657887.1">
    <property type="nucleotide sequence ID" value="NZ_FQXG01000002.1"/>
</dbReference>
<evidence type="ECO:0000256" key="2">
    <source>
        <dbReference type="ARBA" id="ARBA00004635"/>
    </source>
</evidence>
<dbReference type="PANTHER" id="PTHR34933:SF1">
    <property type="entry name" value="FLAGELLAR L-RING PROTEIN"/>
    <property type="match status" value="1"/>
</dbReference>
<keyword evidence="13" id="KW-0282">Flagellum</keyword>
<evidence type="ECO:0000256" key="11">
    <source>
        <dbReference type="HAMAP-Rule" id="MF_00415"/>
    </source>
</evidence>
<keyword evidence="9 11" id="KW-0998">Cell outer membrane</keyword>
<dbReference type="STRING" id="299255.SAMN02745129_1427"/>
<evidence type="ECO:0000313" key="14">
    <source>
        <dbReference type="Proteomes" id="UP000184268"/>
    </source>
</evidence>
<dbReference type="GO" id="GO:0009279">
    <property type="term" value="C:cell outer membrane"/>
    <property type="evidence" value="ECO:0007669"/>
    <property type="project" value="UniProtKB-SubCell"/>
</dbReference>
<keyword evidence="6 11" id="KW-0472">Membrane</keyword>
<accession>A0A1M5QZ81</accession>
<proteinExistence type="inferred from homology"/>
<dbReference type="GO" id="GO:0009427">
    <property type="term" value="C:bacterial-type flagellum basal body, distal rod, L ring"/>
    <property type="evidence" value="ECO:0007669"/>
    <property type="project" value="InterPro"/>
</dbReference>
<keyword evidence="10 11" id="KW-0449">Lipoprotein</keyword>
<dbReference type="Pfam" id="PF02107">
    <property type="entry name" value="FlgH"/>
    <property type="match status" value="1"/>
</dbReference>
<dbReference type="GO" id="GO:0003774">
    <property type="term" value="F:cytoskeletal motor activity"/>
    <property type="evidence" value="ECO:0007669"/>
    <property type="project" value="InterPro"/>
</dbReference>
<evidence type="ECO:0000256" key="4">
    <source>
        <dbReference type="ARBA" id="ARBA00011439"/>
    </source>
</evidence>
<keyword evidence="14" id="KW-1185">Reference proteome</keyword>
<dbReference type="PANTHER" id="PTHR34933">
    <property type="entry name" value="FLAGELLAR L-RING PROTEIN"/>
    <property type="match status" value="1"/>
</dbReference>
<evidence type="ECO:0000256" key="10">
    <source>
        <dbReference type="ARBA" id="ARBA00023288"/>
    </source>
</evidence>
<dbReference type="NCBIfam" id="NF001304">
    <property type="entry name" value="PRK00249.1-4"/>
    <property type="match status" value="1"/>
</dbReference>
<sequence length="222" mass="23889">MLRVWSLLLALLLTGCATPYIPEQQAPNAPEYAPPALEMVLPTAKAGSLYRRGYTMALYQDRRAYRIGDILTVELDEKTQASKKAGTSTSKDSNMDASGSYSFGGNSSGSGAFGLGGGRDFSGNGSSSQQNQLSGAITVTVADVLPNGVLIIRGEKWLRLNQGDEFIRLVGLVRTEDIDQQNRISSQRIADARISYGGRGTLADVNAPGWGTRFFNDPVFPF</sequence>
<reference evidence="13 14" key="1">
    <citation type="submission" date="2016-11" db="EMBL/GenBank/DDBJ databases">
        <authorList>
            <person name="Jaros S."/>
            <person name="Januszkiewicz K."/>
            <person name="Wedrychowicz H."/>
        </authorList>
    </citation>
    <scope>NUCLEOTIDE SEQUENCE [LARGE SCALE GENOMIC DNA]</scope>
    <source>
        <strain evidence="13 14">DSM 16917</strain>
    </source>
</reference>
<evidence type="ECO:0000256" key="6">
    <source>
        <dbReference type="ARBA" id="ARBA00023136"/>
    </source>
</evidence>
<evidence type="ECO:0000256" key="1">
    <source>
        <dbReference type="ARBA" id="ARBA00002591"/>
    </source>
</evidence>
<evidence type="ECO:0000256" key="12">
    <source>
        <dbReference type="SAM" id="SignalP"/>
    </source>
</evidence>
<keyword evidence="7" id="KW-0564">Palmitate</keyword>
<name>A0A1M5QZ81_9GAMM</name>
<dbReference type="HAMAP" id="MF_00415">
    <property type="entry name" value="FlgH"/>
    <property type="match status" value="1"/>
</dbReference>